<keyword evidence="2" id="KW-1185">Reference proteome</keyword>
<organism evidence="1 2">
    <name type="scientific">Methanospirillum hungatei JF-1 (strain ATCC 27890 / DSM 864 / NBRC 100397 / JF-1)</name>
    <dbReference type="NCBI Taxonomy" id="323259"/>
    <lineage>
        <taxon>Archaea</taxon>
        <taxon>Methanobacteriati</taxon>
        <taxon>Methanobacteriota</taxon>
        <taxon>Stenosarchaea group</taxon>
        <taxon>Methanomicrobia</taxon>
        <taxon>Methanomicrobiales</taxon>
        <taxon>Methanospirillaceae</taxon>
        <taxon>Methanospirillum</taxon>
    </lineage>
</organism>
<evidence type="ECO:0008006" key="3">
    <source>
        <dbReference type="Google" id="ProtNLM"/>
    </source>
</evidence>
<dbReference type="AlphaFoldDB" id="Q2FQ23"/>
<reference evidence="2" key="1">
    <citation type="journal article" date="2016" name="Stand. Genomic Sci.">
        <title>Complete genome sequence of Methanospirillum hungatei type strain JF1.</title>
        <authorList>
            <person name="Gunsalus R.P."/>
            <person name="Cook L.E."/>
            <person name="Crable B."/>
            <person name="Rohlin L."/>
            <person name="McDonald E."/>
            <person name="Mouttaki H."/>
            <person name="Sieber J.R."/>
            <person name="Poweleit N."/>
            <person name="Zhou H."/>
            <person name="Lapidus A.L."/>
            <person name="Daligault H.E."/>
            <person name="Land M."/>
            <person name="Gilna P."/>
            <person name="Ivanova N."/>
            <person name="Kyrpides N."/>
            <person name="Culley D.E."/>
            <person name="McInerney M.J."/>
        </authorList>
    </citation>
    <scope>NUCLEOTIDE SEQUENCE [LARGE SCALE GENOMIC DNA]</scope>
    <source>
        <strain evidence="2">ATCC 27890 / DSM 864 / NBRC 100397 / JF-1</strain>
    </source>
</reference>
<dbReference type="InParanoid" id="Q2FQ23"/>
<dbReference type="Proteomes" id="UP000001941">
    <property type="component" value="Chromosome"/>
</dbReference>
<protein>
    <recommendedName>
        <fullName evidence="3">HicB-like antitoxin of toxin-antitoxin system domain-containing protein</fullName>
    </recommendedName>
</protein>
<accession>Q2FQ23</accession>
<dbReference type="STRING" id="323259.Mhun_0715"/>
<sequence length="82" mass="9412">MDTLVQTYQDGEWYVAVDLATDVADQGKTREEAISRLKIGLKEYYETHLKMLEKDKKFEIITVEIPYSGNSSSSLSTFSERI</sequence>
<dbReference type="EnsemblBacteria" id="ABD40468">
    <property type="protein sequence ID" value="ABD40468"/>
    <property type="gene ID" value="Mhun_0715"/>
</dbReference>
<dbReference type="GeneID" id="3922695"/>
<dbReference type="OrthoDB" id="117550at2157"/>
<dbReference type="EMBL" id="CP000254">
    <property type="protein sequence ID" value="ABD40468.1"/>
    <property type="molecule type" value="Genomic_DNA"/>
</dbReference>
<dbReference type="KEGG" id="mhu:Mhun_0715"/>
<evidence type="ECO:0000313" key="1">
    <source>
        <dbReference type="EMBL" id="ABD40468.1"/>
    </source>
</evidence>
<dbReference type="HOGENOM" id="CLU_2550269_0_0_2"/>
<proteinExistence type="predicted"/>
<gene>
    <name evidence="1" type="ordered locus">Mhun_0715</name>
</gene>
<dbReference type="RefSeq" id="WP_011447749.1">
    <property type="nucleotide sequence ID" value="NC_007796.1"/>
</dbReference>
<evidence type="ECO:0000313" key="2">
    <source>
        <dbReference type="Proteomes" id="UP000001941"/>
    </source>
</evidence>
<name>Q2FQ23_METHJ</name>
<dbReference type="eggNOG" id="arCOG02413">
    <property type="taxonomic scope" value="Archaea"/>
</dbReference>